<protein>
    <recommendedName>
        <fullName evidence="8">Glycosyltransferase family 92 protein</fullName>
        <ecNumber evidence="8">2.4.1.-</ecNumber>
    </recommendedName>
</protein>
<keyword evidence="4 8" id="KW-0808">Transferase</keyword>
<dbReference type="Proteomes" id="UP000887572">
    <property type="component" value="Unplaced"/>
</dbReference>
<dbReference type="WBParaSite" id="Gr19_v10_g14182.t1">
    <property type="protein sequence ID" value="Gr19_v10_g14182.t1"/>
    <property type="gene ID" value="Gr19_v10_g14182"/>
</dbReference>
<sequence>MLALKCPALKCTATQSNQTTTQPIVANESELAHRLLDGGERSIEAIMYSSHELDTLNTTNYTDESTALLEQQQLAVSGSAVIMDQYDQQNITLKSRQFVLISAVYSAKSRIYSDNKFVLLINAPVGGEIESATFVAKSTNGTDHFHQNFALFRAAPPNEFCKWTIYMAVFDSVAHPTSLSLGYGATGVNVEIERQYLKKRVQVGTCFSPLFLTEHWQLVVLAIEIYRHYGIKLQVVYLMSAIESIYKILKVYNQKDVVQIEPWFSIELDGPKRVENANLELDWRNQAAAHTDCLIKYGYAAEFLIVGDLDDILVPDHGTYYEEFIQNDFRRLKNSLAFLYTRFTVEIDSTQNPSKFSLFDALASAKVDLYQPDDPKYVVNTSRAESLWIHKPYVAKPYTANKNVPSVKGRMFHFRKWHFLDDNGTKTENENKRAGRVWTAIPLIETFISTKTAQRIGQRFEEQILKRNFELFRKLPKRMFYYKELVDCYDRIFYSVDKQVTACPGPHRCNIKQIYGLNCVIAKRIFYGQQLASDIVLYIAPNKGTFHLSKAGCTL</sequence>
<keyword evidence="3 8" id="KW-0328">Glycosyltransferase</keyword>
<evidence type="ECO:0000256" key="7">
    <source>
        <dbReference type="ARBA" id="ARBA00023136"/>
    </source>
</evidence>
<comment type="similarity">
    <text evidence="2 8">Belongs to the glycosyltransferase 92 family.</text>
</comment>
<evidence type="ECO:0000256" key="8">
    <source>
        <dbReference type="RuleBase" id="RU366017"/>
    </source>
</evidence>
<evidence type="ECO:0000256" key="5">
    <source>
        <dbReference type="ARBA" id="ARBA00022692"/>
    </source>
</evidence>
<dbReference type="EC" id="2.4.1.-" evidence="8"/>
<proteinExistence type="inferred from homology"/>
<dbReference type="InterPro" id="IPR052012">
    <property type="entry name" value="GTase_92"/>
</dbReference>
<comment type="subcellular location">
    <subcellularLocation>
        <location evidence="1">Membrane</location>
        <topology evidence="1">Single-pass membrane protein</topology>
    </subcellularLocation>
</comment>
<reference evidence="10" key="1">
    <citation type="submission" date="2022-11" db="UniProtKB">
        <authorList>
            <consortium name="WormBaseParasite"/>
        </authorList>
    </citation>
    <scope>IDENTIFICATION</scope>
</reference>
<dbReference type="PANTHER" id="PTHR21645">
    <property type="entry name" value="GLYCOSYLTRANSFERASE FAMILY 92 PROTEIN"/>
    <property type="match status" value="1"/>
</dbReference>
<keyword evidence="5" id="KW-0812">Transmembrane</keyword>
<dbReference type="PANTHER" id="PTHR21645:SF2">
    <property type="entry name" value="GLYCOSYLTRANSFERASE FAMILY 92 PROTEIN F59C6.8"/>
    <property type="match status" value="1"/>
</dbReference>
<name>A0A914H8D2_GLORO</name>
<dbReference type="GO" id="GO:0016757">
    <property type="term" value="F:glycosyltransferase activity"/>
    <property type="evidence" value="ECO:0007669"/>
    <property type="project" value="UniProtKB-UniRule"/>
</dbReference>
<organism evidence="9 10">
    <name type="scientific">Globodera rostochiensis</name>
    <name type="common">Golden nematode worm</name>
    <name type="synonym">Heterodera rostochiensis</name>
    <dbReference type="NCBI Taxonomy" id="31243"/>
    <lineage>
        <taxon>Eukaryota</taxon>
        <taxon>Metazoa</taxon>
        <taxon>Ecdysozoa</taxon>
        <taxon>Nematoda</taxon>
        <taxon>Chromadorea</taxon>
        <taxon>Rhabditida</taxon>
        <taxon>Tylenchina</taxon>
        <taxon>Tylenchomorpha</taxon>
        <taxon>Tylenchoidea</taxon>
        <taxon>Heteroderidae</taxon>
        <taxon>Heteroderinae</taxon>
        <taxon>Globodera</taxon>
    </lineage>
</organism>
<evidence type="ECO:0000256" key="4">
    <source>
        <dbReference type="ARBA" id="ARBA00022679"/>
    </source>
</evidence>
<keyword evidence="7" id="KW-0472">Membrane</keyword>
<dbReference type="InterPro" id="IPR008166">
    <property type="entry name" value="Glyco_transf_92"/>
</dbReference>
<evidence type="ECO:0000256" key="3">
    <source>
        <dbReference type="ARBA" id="ARBA00022676"/>
    </source>
</evidence>
<dbReference type="GO" id="GO:0016020">
    <property type="term" value="C:membrane"/>
    <property type="evidence" value="ECO:0007669"/>
    <property type="project" value="UniProtKB-SubCell"/>
</dbReference>
<accession>A0A914H8D2</accession>
<evidence type="ECO:0000256" key="2">
    <source>
        <dbReference type="ARBA" id="ARBA00007647"/>
    </source>
</evidence>
<evidence type="ECO:0000313" key="10">
    <source>
        <dbReference type="WBParaSite" id="Gr19_v10_g14182.t1"/>
    </source>
</evidence>
<keyword evidence="6" id="KW-1133">Transmembrane helix</keyword>
<evidence type="ECO:0000256" key="6">
    <source>
        <dbReference type="ARBA" id="ARBA00022989"/>
    </source>
</evidence>
<evidence type="ECO:0000256" key="1">
    <source>
        <dbReference type="ARBA" id="ARBA00004167"/>
    </source>
</evidence>
<dbReference type="AlphaFoldDB" id="A0A914H8D2"/>
<evidence type="ECO:0000313" key="9">
    <source>
        <dbReference type="Proteomes" id="UP000887572"/>
    </source>
</evidence>
<keyword evidence="9" id="KW-1185">Reference proteome</keyword>
<dbReference type="Pfam" id="PF01697">
    <property type="entry name" value="Glyco_transf_92"/>
    <property type="match status" value="1"/>
</dbReference>